<dbReference type="GO" id="GO:0006450">
    <property type="term" value="P:regulation of translational fidelity"/>
    <property type="evidence" value="ECO:0007669"/>
    <property type="project" value="InterPro"/>
</dbReference>
<reference evidence="2 3" key="1">
    <citation type="journal article" date="2015" name="Stand. Genomic Sci.">
        <title>Genomic Encyclopedia of Bacterial and Archaeal Type Strains, Phase III: the genomes of soil and plant-associated and newly described type strains.</title>
        <authorList>
            <person name="Whitman W.B."/>
            <person name="Woyke T."/>
            <person name="Klenk H.P."/>
            <person name="Zhou Y."/>
            <person name="Lilburn T.G."/>
            <person name="Beck B.J."/>
            <person name="De Vos P."/>
            <person name="Vandamme P."/>
            <person name="Eisen J.A."/>
            <person name="Garrity G."/>
            <person name="Hugenholtz P."/>
            <person name="Kyrpides N.C."/>
        </authorList>
    </citation>
    <scope>NUCLEOTIDE SEQUENCE [LARGE SCALE GENOMIC DNA]</scope>
    <source>
        <strain evidence="2 3">CECT 7306</strain>
    </source>
</reference>
<sequence length="100" mass="10411">MPALTPDDVARLAGLARIDLTPEELQRLAGELDAVVAAVASVSSVVAGRDDLPATSHPMPLADVYREDVVQPALDVDEVLAGAPAAADGRFLVPQILEED</sequence>
<dbReference type="InterPro" id="IPR036113">
    <property type="entry name" value="Asp/Glu-ADT_sf_sub_c"/>
</dbReference>
<dbReference type="OrthoDB" id="5295223at2"/>
<keyword evidence="3" id="KW-1185">Reference proteome</keyword>
<dbReference type="AlphaFoldDB" id="A0A3N1HMX8"/>
<comment type="catalytic activity">
    <reaction evidence="1">
        <text>L-aspartyl-tRNA(Asn) + L-glutamine + ATP + H2O = L-asparaginyl-tRNA(Asn) + L-glutamate + ADP + phosphate + 2 H(+)</text>
        <dbReference type="Rhea" id="RHEA:14513"/>
        <dbReference type="Rhea" id="RHEA-COMP:9674"/>
        <dbReference type="Rhea" id="RHEA-COMP:9677"/>
        <dbReference type="ChEBI" id="CHEBI:15377"/>
        <dbReference type="ChEBI" id="CHEBI:15378"/>
        <dbReference type="ChEBI" id="CHEBI:29985"/>
        <dbReference type="ChEBI" id="CHEBI:30616"/>
        <dbReference type="ChEBI" id="CHEBI:43474"/>
        <dbReference type="ChEBI" id="CHEBI:58359"/>
        <dbReference type="ChEBI" id="CHEBI:78515"/>
        <dbReference type="ChEBI" id="CHEBI:78516"/>
        <dbReference type="ChEBI" id="CHEBI:456216"/>
    </reaction>
</comment>
<keyword evidence="1" id="KW-0067">ATP-binding</keyword>
<dbReference type="Proteomes" id="UP000276232">
    <property type="component" value="Unassembled WGS sequence"/>
</dbReference>
<dbReference type="InterPro" id="IPR003837">
    <property type="entry name" value="GatC"/>
</dbReference>
<dbReference type="GO" id="GO:0006412">
    <property type="term" value="P:translation"/>
    <property type="evidence" value="ECO:0007669"/>
    <property type="project" value="UniProtKB-UniRule"/>
</dbReference>
<dbReference type="NCBIfam" id="TIGR00135">
    <property type="entry name" value="gatC"/>
    <property type="match status" value="1"/>
</dbReference>
<keyword evidence="1" id="KW-0547">Nucleotide-binding</keyword>
<dbReference type="EC" id="6.3.5.-" evidence="1"/>
<comment type="caution">
    <text evidence="2">The sequence shown here is derived from an EMBL/GenBank/DDBJ whole genome shotgun (WGS) entry which is preliminary data.</text>
</comment>
<evidence type="ECO:0000313" key="2">
    <source>
        <dbReference type="EMBL" id="ROP43825.1"/>
    </source>
</evidence>
<proteinExistence type="inferred from homology"/>
<dbReference type="GO" id="GO:0016740">
    <property type="term" value="F:transferase activity"/>
    <property type="evidence" value="ECO:0007669"/>
    <property type="project" value="UniProtKB-KW"/>
</dbReference>
<dbReference type="FunCoup" id="A0A3N1HMX8">
    <property type="interactions" value="73"/>
</dbReference>
<evidence type="ECO:0000256" key="1">
    <source>
        <dbReference type="HAMAP-Rule" id="MF_00122"/>
    </source>
</evidence>
<keyword evidence="1" id="KW-0648">Protein biosynthesis</keyword>
<dbReference type="Pfam" id="PF02686">
    <property type="entry name" value="GatC"/>
    <property type="match status" value="1"/>
</dbReference>
<dbReference type="RefSeq" id="WP_123379508.1">
    <property type="nucleotide sequence ID" value="NZ_RJKN01000003.1"/>
</dbReference>
<dbReference type="InParanoid" id="A0A3N1HMX8"/>
<dbReference type="GO" id="GO:0005524">
    <property type="term" value="F:ATP binding"/>
    <property type="evidence" value="ECO:0007669"/>
    <property type="project" value="UniProtKB-KW"/>
</dbReference>
<gene>
    <name evidence="1" type="primary">gatC</name>
    <name evidence="2" type="ORF">EDC03_1421</name>
</gene>
<keyword evidence="2" id="KW-0808">Transferase</keyword>
<comment type="subunit">
    <text evidence="1">Heterotrimer of A, B and C subunits.</text>
</comment>
<dbReference type="HAMAP" id="MF_00122">
    <property type="entry name" value="GatC"/>
    <property type="match status" value="1"/>
</dbReference>
<keyword evidence="1" id="KW-0436">Ligase</keyword>
<dbReference type="Gene3D" id="1.10.20.60">
    <property type="entry name" value="Glu-tRNAGln amidotransferase C subunit, N-terminal domain"/>
    <property type="match status" value="1"/>
</dbReference>
<dbReference type="SUPFAM" id="SSF141000">
    <property type="entry name" value="Glu-tRNAGln amidotransferase C subunit"/>
    <property type="match status" value="1"/>
</dbReference>
<protein>
    <recommendedName>
        <fullName evidence="1">Aspartyl/glutamyl-tRNA(Asn/Gln) amidotransferase subunit C</fullName>
        <shortName evidence="1">Asp/Glu-ADT subunit C</shortName>
        <ecNumber evidence="1">6.3.5.-</ecNumber>
    </recommendedName>
</protein>
<comment type="similarity">
    <text evidence="1">Belongs to the GatC family.</text>
</comment>
<dbReference type="GO" id="GO:0050566">
    <property type="term" value="F:asparaginyl-tRNA synthase (glutamine-hydrolyzing) activity"/>
    <property type="evidence" value="ECO:0007669"/>
    <property type="project" value="RHEA"/>
</dbReference>
<evidence type="ECO:0000313" key="3">
    <source>
        <dbReference type="Proteomes" id="UP000276232"/>
    </source>
</evidence>
<comment type="catalytic activity">
    <reaction evidence="1">
        <text>L-glutamyl-tRNA(Gln) + L-glutamine + ATP + H2O = L-glutaminyl-tRNA(Gln) + L-glutamate + ADP + phosphate + H(+)</text>
        <dbReference type="Rhea" id="RHEA:17521"/>
        <dbReference type="Rhea" id="RHEA-COMP:9681"/>
        <dbReference type="Rhea" id="RHEA-COMP:9684"/>
        <dbReference type="ChEBI" id="CHEBI:15377"/>
        <dbReference type="ChEBI" id="CHEBI:15378"/>
        <dbReference type="ChEBI" id="CHEBI:29985"/>
        <dbReference type="ChEBI" id="CHEBI:30616"/>
        <dbReference type="ChEBI" id="CHEBI:43474"/>
        <dbReference type="ChEBI" id="CHEBI:58359"/>
        <dbReference type="ChEBI" id="CHEBI:78520"/>
        <dbReference type="ChEBI" id="CHEBI:78521"/>
        <dbReference type="ChEBI" id="CHEBI:456216"/>
    </reaction>
</comment>
<organism evidence="2 3">
    <name type="scientific">Pseudokineococcus lusitanus</name>
    <dbReference type="NCBI Taxonomy" id="763993"/>
    <lineage>
        <taxon>Bacteria</taxon>
        <taxon>Bacillati</taxon>
        <taxon>Actinomycetota</taxon>
        <taxon>Actinomycetes</taxon>
        <taxon>Kineosporiales</taxon>
        <taxon>Kineosporiaceae</taxon>
        <taxon>Pseudokineococcus</taxon>
    </lineage>
</organism>
<dbReference type="GO" id="GO:0050567">
    <property type="term" value="F:glutaminyl-tRNA synthase (glutamine-hydrolyzing) activity"/>
    <property type="evidence" value="ECO:0007669"/>
    <property type="project" value="UniProtKB-UniRule"/>
</dbReference>
<dbReference type="EMBL" id="RJKN01000003">
    <property type="protein sequence ID" value="ROP43825.1"/>
    <property type="molecule type" value="Genomic_DNA"/>
</dbReference>
<comment type="function">
    <text evidence="1">Allows the formation of correctly charged Asn-tRNA(Asn) or Gln-tRNA(Gln) through the transamidation of misacylated Asp-tRNA(Asn) or Glu-tRNA(Gln) in organisms which lack either or both of asparaginyl-tRNA or glutaminyl-tRNA synthetases. The reaction takes place in the presence of glutamine and ATP through an activated phospho-Asp-tRNA(Asn) or phospho-Glu-tRNA(Gln).</text>
</comment>
<accession>A0A3N1HMX8</accession>
<name>A0A3N1HMX8_9ACTN</name>